<dbReference type="PROSITE" id="PS51819">
    <property type="entry name" value="VOC"/>
    <property type="match status" value="1"/>
</dbReference>
<dbReference type="EMBL" id="AP018586">
    <property type="protein sequence ID" value="BBD91513.1"/>
    <property type="molecule type" value="Genomic_DNA"/>
</dbReference>
<dbReference type="SUPFAM" id="SSF54593">
    <property type="entry name" value="Glyoxalase/Bleomycin resistance protein/Dihydroxybiphenyl dioxygenase"/>
    <property type="match status" value="1"/>
</dbReference>
<dbReference type="Gene3D" id="3.10.180.10">
    <property type="entry name" value="2,3-Dihydroxybiphenyl 1,2-Dioxygenase, domain 1"/>
    <property type="match status" value="1"/>
</dbReference>
<evidence type="ECO:0000313" key="3">
    <source>
        <dbReference type="Proteomes" id="UP000274772"/>
    </source>
</evidence>
<protein>
    <submittedName>
        <fullName evidence="2">Glyoxalase</fullName>
    </submittedName>
</protein>
<dbReference type="Pfam" id="PF22677">
    <property type="entry name" value="Ble-like_N"/>
    <property type="match status" value="1"/>
</dbReference>
<dbReference type="InterPro" id="IPR037523">
    <property type="entry name" value="VOC_core"/>
</dbReference>
<evidence type="ECO:0000259" key="1">
    <source>
        <dbReference type="PROSITE" id="PS51819"/>
    </source>
</evidence>
<dbReference type="GeneID" id="58050176"/>
<dbReference type="Proteomes" id="UP000274772">
    <property type="component" value="Chromosome"/>
</dbReference>
<dbReference type="PANTHER" id="PTHR36503">
    <property type="entry name" value="BLR2520 PROTEIN"/>
    <property type="match status" value="1"/>
</dbReference>
<sequence>MMHSMWFNLNVKDLDRSEQFFKTLGFEINKNPDMLDKMVGISIGQTIVILIENNHFESVSHQEVDAHPNEVMISLGVKENKEVDELVEKVESAGGTIIDPPGVKQGYYGAMFADPDGHKFNFLVC</sequence>
<reference evidence="2 3" key="1">
    <citation type="submission" date="2018-05" db="EMBL/GenBank/DDBJ databases">
        <title>Complete genome sequencing of three human clinical isolates of Staphylococcus caprae reveals virulence factors similar to those of S. epidermidis and S. capitis.</title>
        <authorList>
            <person name="Watanabe S."/>
            <person name="Cui L."/>
        </authorList>
    </citation>
    <scope>NUCLEOTIDE SEQUENCE [LARGE SCALE GENOMIC DNA]</scope>
    <source>
        <strain evidence="2 3">JMUB590</strain>
    </source>
</reference>
<proteinExistence type="predicted"/>
<accession>A0ABM7FS46</accession>
<evidence type="ECO:0000313" key="2">
    <source>
        <dbReference type="EMBL" id="BBD91513.1"/>
    </source>
</evidence>
<name>A0ABM7FS46_9STAP</name>
<dbReference type="PANTHER" id="PTHR36503:SF2">
    <property type="entry name" value="BLR2408 PROTEIN"/>
    <property type="match status" value="1"/>
</dbReference>
<dbReference type="InterPro" id="IPR053863">
    <property type="entry name" value="Glyoxy/Ble-like_N"/>
</dbReference>
<gene>
    <name evidence="2" type="ORF">JMUB590_0403</name>
</gene>
<dbReference type="InterPro" id="IPR029068">
    <property type="entry name" value="Glyas_Bleomycin-R_OHBP_Dase"/>
</dbReference>
<organism evidence="2 3">
    <name type="scientific">Staphylococcus caprae</name>
    <dbReference type="NCBI Taxonomy" id="29380"/>
    <lineage>
        <taxon>Bacteria</taxon>
        <taxon>Bacillati</taxon>
        <taxon>Bacillota</taxon>
        <taxon>Bacilli</taxon>
        <taxon>Bacillales</taxon>
        <taxon>Staphylococcaceae</taxon>
        <taxon>Staphylococcus</taxon>
    </lineage>
</organism>
<feature type="domain" description="VOC" evidence="1">
    <location>
        <begin position="1"/>
        <end position="125"/>
    </location>
</feature>
<keyword evidence="3" id="KW-1185">Reference proteome</keyword>
<dbReference type="RefSeq" id="WP_002444390.1">
    <property type="nucleotide sequence ID" value="NZ_AP018585.1"/>
</dbReference>